<evidence type="ECO:0000313" key="2">
    <source>
        <dbReference type="Proteomes" id="UP000029500"/>
    </source>
</evidence>
<dbReference type="RefSeq" id="WP_025704620.1">
    <property type="nucleotide sequence ID" value="NZ_CP009287.1"/>
</dbReference>
<dbReference type="PANTHER" id="PTHR30087:SF1">
    <property type="entry name" value="HYPOTHETICAL CYTOSOLIC PROTEIN"/>
    <property type="match status" value="1"/>
</dbReference>
<dbReference type="eggNOG" id="COG1683">
    <property type="taxonomic scope" value="Bacteria"/>
</dbReference>
<protein>
    <submittedName>
        <fullName evidence="1">Uncharacterized protein</fullName>
    </submittedName>
</protein>
<dbReference type="STRING" id="189425.PGRAT_25280"/>
<evidence type="ECO:0000313" key="1">
    <source>
        <dbReference type="EMBL" id="AIQ70577.1"/>
    </source>
</evidence>
<dbReference type="Pfam" id="PF04463">
    <property type="entry name" value="2-thiour_desulf"/>
    <property type="match status" value="1"/>
</dbReference>
<organism evidence="1 2">
    <name type="scientific">Paenibacillus graminis</name>
    <dbReference type="NCBI Taxonomy" id="189425"/>
    <lineage>
        <taxon>Bacteria</taxon>
        <taxon>Bacillati</taxon>
        <taxon>Bacillota</taxon>
        <taxon>Bacilli</taxon>
        <taxon>Bacillales</taxon>
        <taxon>Paenibacillaceae</taxon>
        <taxon>Paenibacillus</taxon>
    </lineage>
</organism>
<dbReference type="AlphaFoldDB" id="A0A089MBA8"/>
<dbReference type="InterPro" id="IPR007553">
    <property type="entry name" value="2-thiour_desulf"/>
</dbReference>
<sequence length="159" mass="16680">MIIVSSCLAGMKVRYNSTDCLDETIHKLLDNNLAVAVCPELLGGFSTPREPAEIVGGDGGAVLDGTAKVMDRLGNDVSQMYIEGAYKALEQARNAGAAIVVLKENSPSCGSSMIYNGAFAGQKIPGQGVTSALLRRNGIEVISEEQLPARLAQLGVLDK</sequence>
<dbReference type="OrthoDB" id="9797779at2"/>
<dbReference type="Proteomes" id="UP000029500">
    <property type="component" value="Chromosome"/>
</dbReference>
<name>A0A089MBA8_9BACL</name>
<keyword evidence="2" id="KW-1185">Reference proteome</keyword>
<reference evidence="1 2" key="1">
    <citation type="submission" date="2014-08" db="EMBL/GenBank/DDBJ databases">
        <title>Comparative genomics of the Paenibacillus odorifer group.</title>
        <authorList>
            <person name="den Bakker H.C."/>
            <person name="Tsai Y.-C."/>
            <person name="Martin N."/>
            <person name="Korlach J."/>
            <person name="Wiedmann M."/>
        </authorList>
    </citation>
    <scope>NUCLEOTIDE SEQUENCE [LARGE SCALE GENOMIC DNA]</scope>
    <source>
        <strain evidence="1 2">DSM 15220</strain>
    </source>
</reference>
<gene>
    <name evidence="1" type="ORF">PGRAT_25280</name>
</gene>
<dbReference type="KEGG" id="pgm:PGRAT_25280"/>
<dbReference type="PANTHER" id="PTHR30087">
    <property type="entry name" value="INNER MEMBRANE PROTEIN"/>
    <property type="match status" value="1"/>
</dbReference>
<dbReference type="EMBL" id="CP009287">
    <property type="protein sequence ID" value="AIQ70577.1"/>
    <property type="molecule type" value="Genomic_DNA"/>
</dbReference>
<accession>A0A089MBA8</accession>
<proteinExistence type="predicted"/>
<dbReference type="HOGENOM" id="CLU_076318_1_1_9"/>